<evidence type="ECO:0000313" key="1">
    <source>
        <dbReference type="Proteomes" id="UP000492821"/>
    </source>
</evidence>
<dbReference type="Proteomes" id="UP000492821">
    <property type="component" value="Unassembled WGS sequence"/>
</dbReference>
<protein>
    <submittedName>
        <fullName evidence="2">Uncharacterized protein</fullName>
    </submittedName>
</protein>
<reference evidence="2" key="2">
    <citation type="submission" date="2020-10" db="UniProtKB">
        <authorList>
            <consortium name="WormBaseParasite"/>
        </authorList>
    </citation>
    <scope>IDENTIFICATION</scope>
</reference>
<name>A0A7E4VY41_PANRE</name>
<keyword evidence="1" id="KW-1185">Reference proteome</keyword>
<accession>A0A7E4VY41</accession>
<proteinExistence type="predicted"/>
<dbReference type="WBParaSite" id="Pan_g4542.t1">
    <property type="protein sequence ID" value="Pan_g4542.t1"/>
    <property type="gene ID" value="Pan_g4542"/>
</dbReference>
<dbReference type="AlphaFoldDB" id="A0A7E4VY41"/>
<sequence length="221" mass="25797">MPYPLEKLQYGLRRRLRELATQSETYALQIAAPNYSGFQPVQKVRSLTRAVFVKNEENNLEKILYPVQPQNSHEMQLYIVSNKLTFENFTPDFKLSTILDNFWFAPKNVQFYDCRLDEIFIQSFVNVVKNAIQQISFWPSSFTSKNGAKMLSNSPAFSALESFTVMEPMLPSVDWWIKVFVEKKCFSLKEFNVHNAPLSVFDIDKEVLLKFIKVIILLFVQ</sequence>
<organism evidence="1 2">
    <name type="scientific">Panagrellus redivivus</name>
    <name type="common">Microworm</name>
    <dbReference type="NCBI Taxonomy" id="6233"/>
    <lineage>
        <taxon>Eukaryota</taxon>
        <taxon>Metazoa</taxon>
        <taxon>Ecdysozoa</taxon>
        <taxon>Nematoda</taxon>
        <taxon>Chromadorea</taxon>
        <taxon>Rhabditida</taxon>
        <taxon>Tylenchina</taxon>
        <taxon>Panagrolaimomorpha</taxon>
        <taxon>Panagrolaimoidea</taxon>
        <taxon>Panagrolaimidae</taxon>
        <taxon>Panagrellus</taxon>
    </lineage>
</organism>
<reference evidence="1" key="1">
    <citation type="journal article" date="2013" name="Genetics">
        <title>The draft genome and transcriptome of Panagrellus redivivus are shaped by the harsh demands of a free-living lifestyle.</title>
        <authorList>
            <person name="Srinivasan J."/>
            <person name="Dillman A.R."/>
            <person name="Macchietto M.G."/>
            <person name="Heikkinen L."/>
            <person name="Lakso M."/>
            <person name="Fracchia K.M."/>
            <person name="Antoshechkin I."/>
            <person name="Mortazavi A."/>
            <person name="Wong G."/>
            <person name="Sternberg P.W."/>
        </authorList>
    </citation>
    <scope>NUCLEOTIDE SEQUENCE [LARGE SCALE GENOMIC DNA]</scope>
    <source>
        <strain evidence="1">MT8872</strain>
    </source>
</reference>
<evidence type="ECO:0000313" key="2">
    <source>
        <dbReference type="WBParaSite" id="Pan_g4542.t1"/>
    </source>
</evidence>